<dbReference type="Proteomes" id="UP001146067">
    <property type="component" value="Unassembled WGS sequence"/>
</dbReference>
<accession>A0A9X3P6U6</accession>
<dbReference type="RefSeq" id="WP_270108411.1">
    <property type="nucleotide sequence ID" value="NZ_JAPZVP010000002.1"/>
</dbReference>
<organism evidence="2 3">
    <name type="scientific">Glycomyces luteolus</name>
    <dbReference type="NCBI Taxonomy" id="2670330"/>
    <lineage>
        <taxon>Bacteria</taxon>
        <taxon>Bacillati</taxon>
        <taxon>Actinomycetota</taxon>
        <taxon>Actinomycetes</taxon>
        <taxon>Glycomycetales</taxon>
        <taxon>Glycomycetaceae</taxon>
        <taxon>Glycomyces</taxon>
    </lineage>
</organism>
<protein>
    <recommendedName>
        <fullName evidence="4">DUF4190 domain-containing protein</fullName>
    </recommendedName>
</protein>
<keyword evidence="1" id="KW-0812">Transmembrane</keyword>
<dbReference type="AlphaFoldDB" id="A0A9X3P6U6"/>
<feature type="transmembrane region" description="Helical" evidence="1">
    <location>
        <begin position="45"/>
        <end position="63"/>
    </location>
</feature>
<keyword evidence="1" id="KW-1133">Transmembrane helix</keyword>
<dbReference type="EMBL" id="JAPZVP010000002">
    <property type="protein sequence ID" value="MDA1358606.1"/>
    <property type="molecule type" value="Genomic_DNA"/>
</dbReference>
<reference evidence="2" key="1">
    <citation type="submission" date="2022-12" db="EMBL/GenBank/DDBJ databases">
        <title>Gycomyces niveus sp.nov.,a novel actinomycete isolated from soil in Shouguan.</title>
        <authorList>
            <person name="Yang X."/>
        </authorList>
    </citation>
    <scope>NUCLEOTIDE SEQUENCE</scope>
    <source>
        <strain evidence="2">NEAU-A15</strain>
    </source>
</reference>
<feature type="transmembrane region" description="Helical" evidence="1">
    <location>
        <begin position="75"/>
        <end position="96"/>
    </location>
</feature>
<proteinExistence type="predicted"/>
<evidence type="ECO:0008006" key="4">
    <source>
        <dbReference type="Google" id="ProtNLM"/>
    </source>
</evidence>
<evidence type="ECO:0000313" key="2">
    <source>
        <dbReference type="EMBL" id="MDA1358606.1"/>
    </source>
</evidence>
<keyword evidence="1" id="KW-0472">Membrane</keyword>
<evidence type="ECO:0000256" key="1">
    <source>
        <dbReference type="SAM" id="Phobius"/>
    </source>
</evidence>
<feature type="transmembrane region" description="Helical" evidence="1">
    <location>
        <begin position="21"/>
        <end position="39"/>
    </location>
</feature>
<keyword evidence="3" id="KW-1185">Reference proteome</keyword>
<name>A0A9X3P6U6_9ACTN</name>
<gene>
    <name evidence="2" type="ORF">O1R50_03170</name>
</gene>
<sequence length="142" mass="14616">MAYQPAPAPMQQQSAPVKQGNGFGVTALVLGIVAIAGFWIPILNIGSIIIGVIALIFAIIALAKAGSRGGKGKGTGGTGLVLAVLAIAGSIVWNIVIVDMLKDGADTIKEESIKECVETGEGLLTEADCEAEWDRLQGELTE</sequence>
<comment type="caution">
    <text evidence="2">The sequence shown here is derived from an EMBL/GenBank/DDBJ whole genome shotgun (WGS) entry which is preliminary data.</text>
</comment>
<evidence type="ECO:0000313" key="3">
    <source>
        <dbReference type="Proteomes" id="UP001146067"/>
    </source>
</evidence>